<reference evidence="11" key="1">
    <citation type="submission" date="2016-06" db="EMBL/GenBank/DDBJ databases">
        <authorList>
            <person name="Varghese N."/>
            <person name="Submissions Spin"/>
        </authorList>
    </citation>
    <scope>NUCLEOTIDE SEQUENCE [LARGE SCALE GENOMIC DNA]</scope>
    <source>
        <strain evidence="11">DSM 44815</strain>
    </source>
</reference>
<feature type="transmembrane region" description="Helical" evidence="7">
    <location>
        <begin position="144"/>
        <end position="165"/>
    </location>
</feature>
<accession>A0A1A8ZRF5</accession>
<dbReference type="InterPro" id="IPR032816">
    <property type="entry name" value="VTT_dom"/>
</dbReference>
<evidence type="ECO:0000256" key="2">
    <source>
        <dbReference type="ARBA" id="ARBA00010792"/>
    </source>
</evidence>
<evidence type="ECO:0000256" key="4">
    <source>
        <dbReference type="ARBA" id="ARBA00022692"/>
    </source>
</evidence>
<evidence type="ECO:0000313" key="10">
    <source>
        <dbReference type="EMBL" id="SBT46690.1"/>
    </source>
</evidence>
<dbReference type="Pfam" id="PF09335">
    <property type="entry name" value="VTT_dom"/>
    <property type="match status" value="1"/>
</dbReference>
<keyword evidence="11" id="KW-1185">Reference proteome</keyword>
<dbReference type="GO" id="GO:0005886">
    <property type="term" value="C:plasma membrane"/>
    <property type="evidence" value="ECO:0007669"/>
    <property type="project" value="UniProtKB-SubCell"/>
</dbReference>
<dbReference type="AlphaFoldDB" id="A0A1A8ZRF5"/>
<evidence type="ECO:0000256" key="6">
    <source>
        <dbReference type="ARBA" id="ARBA00023136"/>
    </source>
</evidence>
<feature type="region of interest" description="Disordered" evidence="8">
    <location>
        <begin position="201"/>
        <end position="245"/>
    </location>
</feature>
<feature type="compositionally biased region" description="Low complexity" evidence="8">
    <location>
        <begin position="202"/>
        <end position="212"/>
    </location>
</feature>
<evidence type="ECO:0000256" key="1">
    <source>
        <dbReference type="ARBA" id="ARBA00004651"/>
    </source>
</evidence>
<dbReference type="OrthoDB" id="9813426at2"/>
<proteinExistence type="inferred from homology"/>
<gene>
    <name evidence="10" type="ORF">GA0070611_3467</name>
</gene>
<comment type="subcellular location">
    <subcellularLocation>
        <location evidence="1 7">Cell membrane</location>
        <topology evidence="1 7">Multi-pass membrane protein</topology>
    </subcellularLocation>
</comment>
<name>A0A1A8ZRF5_9ACTN</name>
<dbReference type="EMBL" id="LT594323">
    <property type="protein sequence ID" value="SBT46690.1"/>
    <property type="molecule type" value="Genomic_DNA"/>
</dbReference>
<feature type="compositionally biased region" description="Low complexity" evidence="8">
    <location>
        <begin position="220"/>
        <end position="239"/>
    </location>
</feature>
<organism evidence="10 11">
    <name type="scientific">Micromonospora auratinigra</name>
    <dbReference type="NCBI Taxonomy" id="261654"/>
    <lineage>
        <taxon>Bacteria</taxon>
        <taxon>Bacillati</taxon>
        <taxon>Actinomycetota</taxon>
        <taxon>Actinomycetes</taxon>
        <taxon>Micromonosporales</taxon>
        <taxon>Micromonosporaceae</taxon>
        <taxon>Micromonospora</taxon>
    </lineage>
</organism>
<dbReference type="STRING" id="261654.GA0070611_3467"/>
<dbReference type="PATRIC" id="fig|261654.4.peg.3524"/>
<comment type="similarity">
    <text evidence="2 7">Belongs to the DedA family.</text>
</comment>
<protein>
    <submittedName>
        <fullName evidence="10">Membrane protein DedA, SNARE-associated domain</fullName>
    </submittedName>
</protein>
<evidence type="ECO:0000256" key="5">
    <source>
        <dbReference type="ARBA" id="ARBA00022989"/>
    </source>
</evidence>
<dbReference type="PANTHER" id="PTHR30353">
    <property type="entry name" value="INNER MEMBRANE PROTEIN DEDA-RELATED"/>
    <property type="match status" value="1"/>
</dbReference>
<dbReference type="RefSeq" id="WP_091665394.1">
    <property type="nucleotide sequence ID" value="NZ_LT594323.1"/>
</dbReference>
<evidence type="ECO:0000313" key="11">
    <source>
        <dbReference type="Proteomes" id="UP000199385"/>
    </source>
</evidence>
<keyword evidence="5 7" id="KW-1133">Transmembrane helix</keyword>
<keyword evidence="4 7" id="KW-0812">Transmembrane</keyword>
<evidence type="ECO:0000256" key="8">
    <source>
        <dbReference type="SAM" id="MobiDB-lite"/>
    </source>
</evidence>
<evidence type="ECO:0000256" key="3">
    <source>
        <dbReference type="ARBA" id="ARBA00022475"/>
    </source>
</evidence>
<evidence type="ECO:0000259" key="9">
    <source>
        <dbReference type="Pfam" id="PF09335"/>
    </source>
</evidence>
<dbReference type="Proteomes" id="UP000199385">
    <property type="component" value="Chromosome I"/>
</dbReference>
<evidence type="ECO:0000256" key="7">
    <source>
        <dbReference type="RuleBase" id="RU367016"/>
    </source>
</evidence>
<feature type="transmembrane region" description="Helical" evidence="7">
    <location>
        <begin position="20"/>
        <end position="42"/>
    </location>
</feature>
<dbReference type="PANTHER" id="PTHR30353:SF0">
    <property type="entry name" value="TRANSMEMBRANE PROTEIN"/>
    <property type="match status" value="1"/>
</dbReference>
<comment type="caution">
    <text evidence="7">Lacks conserved residue(s) required for the propagation of feature annotation.</text>
</comment>
<feature type="domain" description="VTT" evidence="9">
    <location>
        <begin position="40"/>
        <end position="164"/>
    </location>
</feature>
<sequence length="245" mass="25409">MTLLDPLLDRLDTLPPAGLLLAAAAVLAAEVGLLVGVVLPAATTMLTVGLLAHAGRLDLAPALAVTTLAAFAGDQLGFLEGRLWGPRLRGGRIGRWVGEPRWRRAEELVVTRGGPAVLLGRWTAFARTLVPRVAGAAGLPYRTFVLFDGVAVLVWVPGTVLLGWAVGGVPAGLPAVGGLLVAAVVAVVVVTRRRRARRARRAGSVSRACRGPVRGRVRPGRGPSGSRRPGAGRSAPARRGALDRS</sequence>
<keyword evidence="3 7" id="KW-1003">Cell membrane</keyword>
<dbReference type="InterPro" id="IPR032818">
    <property type="entry name" value="DedA-like"/>
</dbReference>
<keyword evidence="6 7" id="KW-0472">Membrane</keyword>
<feature type="transmembrane region" description="Helical" evidence="7">
    <location>
        <begin position="171"/>
        <end position="191"/>
    </location>
</feature>